<evidence type="ECO:0000313" key="3">
    <source>
        <dbReference type="Proteomes" id="UP001243844"/>
    </source>
</evidence>
<proteinExistence type="predicted"/>
<evidence type="ECO:0000313" key="2">
    <source>
        <dbReference type="EMBL" id="MDQ8935195.1"/>
    </source>
</evidence>
<dbReference type="RefSeq" id="WP_308980903.1">
    <property type="nucleotide sequence ID" value="NZ_JAVIDL010000007.1"/>
</dbReference>
<feature type="transmembrane region" description="Helical" evidence="1">
    <location>
        <begin position="21"/>
        <end position="43"/>
    </location>
</feature>
<dbReference type="PANTHER" id="PTHR40278:SF2">
    <property type="entry name" value="TYPE IV PILUS INNER MEMBRANE COMPONENT PILN"/>
    <property type="match status" value="1"/>
</dbReference>
<organism evidence="2 3">
    <name type="scientific">Acinetobacter rudis</name>
    <dbReference type="NCBI Taxonomy" id="632955"/>
    <lineage>
        <taxon>Bacteria</taxon>
        <taxon>Pseudomonadati</taxon>
        <taxon>Pseudomonadota</taxon>
        <taxon>Gammaproteobacteria</taxon>
        <taxon>Moraxellales</taxon>
        <taxon>Moraxellaceae</taxon>
        <taxon>Acinetobacter</taxon>
    </lineage>
</organism>
<dbReference type="GO" id="GO:0043683">
    <property type="term" value="P:type IV pilus assembly"/>
    <property type="evidence" value="ECO:0007669"/>
    <property type="project" value="TreeGrafter"/>
</dbReference>
<dbReference type="AlphaFoldDB" id="A0AAW8J639"/>
<keyword evidence="1" id="KW-0472">Membrane</keyword>
<reference evidence="2" key="1">
    <citation type="submission" date="2023-08" db="EMBL/GenBank/DDBJ databases">
        <title>Emergence of clinically-relevant ST2 carbapenem-resistant Acinetobacter baumannii strains in hospital sewages in Zhejiang, East of China.</title>
        <authorList>
            <person name="Kaichao C."/>
            <person name="Zhang R."/>
        </authorList>
    </citation>
    <scope>NUCLEOTIDE SEQUENCE</scope>
    <source>
        <strain evidence="2">M-RB-37</strain>
    </source>
</reference>
<dbReference type="GO" id="GO:0043107">
    <property type="term" value="P:type IV pilus-dependent motility"/>
    <property type="evidence" value="ECO:0007669"/>
    <property type="project" value="TreeGrafter"/>
</dbReference>
<evidence type="ECO:0000256" key="1">
    <source>
        <dbReference type="SAM" id="Phobius"/>
    </source>
</evidence>
<sequence>MKGEINLFPWRERQREEQKKNFVMISGGAGFLALFLAFIDWSYQAYRLDDQIQANQLISSAQQDLDIELKQIEQINTNDQIQFKQIQFLHHLQGQRPVTARLMDELVRLLPEDLHLEKVSRNGSGLTLEGKAVHPSTVSTLLRQLEHSIWFQNAVIRSFVMPDELPSSQSADVHHESRYGRYVVTVDLSNIALDLPHSKSP</sequence>
<keyword evidence="1" id="KW-1133">Transmembrane helix</keyword>
<keyword evidence="1" id="KW-0812">Transmembrane</keyword>
<dbReference type="Pfam" id="PF05137">
    <property type="entry name" value="PilN"/>
    <property type="match status" value="1"/>
</dbReference>
<accession>A0AAW8J639</accession>
<dbReference type="EMBL" id="JAVIDL010000007">
    <property type="protein sequence ID" value="MDQ8935195.1"/>
    <property type="molecule type" value="Genomic_DNA"/>
</dbReference>
<gene>
    <name evidence="2" type="ORF">RFH47_05585</name>
</gene>
<dbReference type="InterPro" id="IPR052534">
    <property type="entry name" value="Extracell_DNA_Util/SecSys_Comp"/>
</dbReference>
<protein>
    <submittedName>
        <fullName evidence="2">PilN domain-containing protein</fullName>
    </submittedName>
</protein>
<dbReference type="Proteomes" id="UP001243844">
    <property type="component" value="Unassembled WGS sequence"/>
</dbReference>
<comment type="caution">
    <text evidence="2">The sequence shown here is derived from an EMBL/GenBank/DDBJ whole genome shotgun (WGS) entry which is preliminary data.</text>
</comment>
<dbReference type="InterPro" id="IPR007813">
    <property type="entry name" value="PilN"/>
</dbReference>
<name>A0AAW8J639_9GAMM</name>
<dbReference type="PANTHER" id="PTHR40278">
    <property type="entry name" value="DNA UTILIZATION PROTEIN HOFN"/>
    <property type="match status" value="1"/>
</dbReference>